<reference evidence="1 2" key="1">
    <citation type="journal article" date="2019" name="Genome Biol. Evol.">
        <title>Insights into the evolution of the New World diploid cottons (Gossypium, subgenus Houzingenia) based on genome sequencing.</title>
        <authorList>
            <person name="Grover C.E."/>
            <person name="Arick M.A. 2nd"/>
            <person name="Thrash A."/>
            <person name="Conover J.L."/>
            <person name="Sanders W.S."/>
            <person name="Peterson D.G."/>
            <person name="Frelichowski J.E."/>
            <person name="Scheffler J.A."/>
            <person name="Scheffler B.E."/>
            <person name="Wendel J.F."/>
        </authorList>
    </citation>
    <scope>NUCLEOTIDE SEQUENCE [LARGE SCALE GENOMIC DNA]</scope>
    <source>
        <strain evidence="1">8</strain>
        <tissue evidence="1">Leaf</tissue>
    </source>
</reference>
<sequence length="94" mass="11410">MEYWKLVWVFAVAFIFGGYQSEGLWEIEKAALFQLKSFYQNWYLNVSLFLPLEELKSLDLRNNYIAGFIDSSSPYYLQDLFMNHKFLFKNIFFY</sequence>
<dbReference type="AlphaFoldDB" id="A0A7J9FFR2"/>
<evidence type="ECO:0000313" key="2">
    <source>
        <dbReference type="Proteomes" id="UP000593568"/>
    </source>
</evidence>
<protein>
    <submittedName>
        <fullName evidence="1">Uncharacterized protein</fullName>
    </submittedName>
</protein>
<name>A0A7J9FFR2_9ROSI</name>
<organism evidence="1 2">
    <name type="scientific">Gossypium trilobum</name>
    <dbReference type="NCBI Taxonomy" id="34281"/>
    <lineage>
        <taxon>Eukaryota</taxon>
        <taxon>Viridiplantae</taxon>
        <taxon>Streptophyta</taxon>
        <taxon>Embryophyta</taxon>
        <taxon>Tracheophyta</taxon>
        <taxon>Spermatophyta</taxon>
        <taxon>Magnoliopsida</taxon>
        <taxon>eudicotyledons</taxon>
        <taxon>Gunneridae</taxon>
        <taxon>Pentapetalae</taxon>
        <taxon>rosids</taxon>
        <taxon>malvids</taxon>
        <taxon>Malvales</taxon>
        <taxon>Malvaceae</taxon>
        <taxon>Malvoideae</taxon>
        <taxon>Gossypium</taxon>
    </lineage>
</organism>
<evidence type="ECO:0000313" key="1">
    <source>
        <dbReference type="EMBL" id="MBA0784120.1"/>
    </source>
</evidence>
<keyword evidence="2" id="KW-1185">Reference proteome</keyword>
<accession>A0A7J9FFR2</accession>
<dbReference type="Proteomes" id="UP000593568">
    <property type="component" value="Unassembled WGS sequence"/>
</dbReference>
<dbReference type="EMBL" id="JABEZW010000013">
    <property type="protein sequence ID" value="MBA0784120.1"/>
    <property type="molecule type" value="Genomic_DNA"/>
</dbReference>
<comment type="caution">
    <text evidence="1">The sequence shown here is derived from an EMBL/GenBank/DDBJ whole genome shotgun (WGS) entry which is preliminary data.</text>
</comment>
<proteinExistence type="predicted"/>
<gene>
    <name evidence="1" type="ORF">Gotri_001736</name>
</gene>